<dbReference type="CDD" id="cd20736">
    <property type="entry name" value="PoNe_Nuclease"/>
    <property type="match status" value="1"/>
</dbReference>
<accession>A0A2U1ZZF7</accession>
<sequence>MAEKDELGRRGEDLAARWVAEQGWQVLERNWRGEGGELDLVARDGRDLVVIEVKTRSGTGFGDPVTAVTPVKVARLRRLTAGWLAEHEVRPREVRLDVIGILWPRGGPPLLTHVAGIGS</sequence>
<dbReference type="Pfam" id="PF02021">
    <property type="entry name" value="UPF0102"/>
    <property type="match status" value="1"/>
</dbReference>
<comment type="caution">
    <text evidence="3">The sequence shown here is derived from an EMBL/GenBank/DDBJ whole genome shotgun (WGS) entry which is preliminary data.</text>
</comment>
<dbReference type="Proteomes" id="UP000245166">
    <property type="component" value="Unassembled WGS sequence"/>
</dbReference>
<dbReference type="Gene3D" id="3.40.1350.10">
    <property type="match status" value="1"/>
</dbReference>
<dbReference type="PANTHER" id="PTHR34039">
    <property type="entry name" value="UPF0102 PROTEIN YRAN"/>
    <property type="match status" value="1"/>
</dbReference>
<dbReference type="GO" id="GO:0003676">
    <property type="term" value="F:nucleic acid binding"/>
    <property type="evidence" value="ECO:0007669"/>
    <property type="project" value="InterPro"/>
</dbReference>
<dbReference type="InterPro" id="IPR011335">
    <property type="entry name" value="Restrct_endonuc-II-like"/>
</dbReference>
<gene>
    <name evidence="3" type="ORF">C8046_04800</name>
</gene>
<evidence type="ECO:0000256" key="1">
    <source>
        <dbReference type="ARBA" id="ARBA00006738"/>
    </source>
</evidence>
<protein>
    <recommendedName>
        <fullName evidence="2">UPF0102 protein C8046_04800</fullName>
    </recommendedName>
</protein>
<dbReference type="NCBIfam" id="NF009150">
    <property type="entry name" value="PRK12497.1-3"/>
    <property type="match status" value="1"/>
</dbReference>
<dbReference type="InterPro" id="IPR003509">
    <property type="entry name" value="UPF0102_YraN-like"/>
</dbReference>
<dbReference type="OrthoDB" id="9794876at2"/>
<evidence type="ECO:0000313" key="3">
    <source>
        <dbReference type="EMBL" id="PWD52368.1"/>
    </source>
</evidence>
<reference evidence="3 4" key="1">
    <citation type="submission" date="2018-03" db="EMBL/GenBank/DDBJ databases">
        <title>Genome assembly of novel Miniimonas species PCH200.</title>
        <authorList>
            <person name="Thakur V."/>
            <person name="Kumar V."/>
            <person name="Singh D."/>
        </authorList>
    </citation>
    <scope>NUCLEOTIDE SEQUENCE [LARGE SCALE GENOMIC DNA]</scope>
    <source>
        <strain evidence="3 4">PCH200</strain>
    </source>
</reference>
<proteinExistence type="inferred from homology"/>
<keyword evidence="4" id="KW-1185">Reference proteome</keyword>
<comment type="similarity">
    <text evidence="1 2">Belongs to the UPF0102 family.</text>
</comment>
<evidence type="ECO:0000313" key="4">
    <source>
        <dbReference type="Proteomes" id="UP000245166"/>
    </source>
</evidence>
<dbReference type="NCBIfam" id="NF009154">
    <property type="entry name" value="PRK12497.3-3"/>
    <property type="match status" value="1"/>
</dbReference>
<dbReference type="PANTHER" id="PTHR34039:SF1">
    <property type="entry name" value="UPF0102 PROTEIN YRAN"/>
    <property type="match status" value="1"/>
</dbReference>
<dbReference type="AlphaFoldDB" id="A0A2U1ZZF7"/>
<dbReference type="SUPFAM" id="SSF52980">
    <property type="entry name" value="Restriction endonuclease-like"/>
    <property type="match status" value="1"/>
</dbReference>
<evidence type="ECO:0000256" key="2">
    <source>
        <dbReference type="HAMAP-Rule" id="MF_00048"/>
    </source>
</evidence>
<dbReference type="InterPro" id="IPR011856">
    <property type="entry name" value="tRNA_endonuc-like_dom_sf"/>
</dbReference>
<name>A0A2U1ZZF7_9MICO</name>
<dbReference type="RefSeq" id="WP_109230750.1">
    <property type="nucleotide sequence ID" value="NZ_PYHR01000002.1"/>
</dbReference>
<organism evidence="3 4">
    <name type="scientific">Serinibacter arcticus</name>
    <dbReference type="NCBI Taxonomy" id="1655435"/>
    <lineage>
        <taxon>Bacteria</taxon>
        <taxon>Bacillati</taxon>
        <taxon>Actinomycetota</taxon>
        <taxon>Actinomycetes</taxon>
        <taxon>Micrococcales</taxon>
        <taxon>Beutenbergiaceae</taxon>
        <taxon>Serinibacter</taxon>
    </lineage>
</organism>
<dbReference type="HAMAP" id="MF_00048">
    <property type="entry name" value="UPF0102"/>
    <property type="match status" value="1"/>
</dbReference>
<dbReference type="EMBL" id="PYHR01000002">
    <property type="protein sequence ID" value="PWD52368.1"/>
    <property type="molecule type" value="Genomic_DNA"/>
</dbReference>